<evidence type="ECO:0000256" key="6">
    <source>
        <dbReference type="ARBA" id="ARBA00023136"/>
    </source>
</evidence>
<evidence type="ECO:0000256" key="3">
    <source>
        <dbReference type="ARBA" id="ARBA00022475"/>
    </source>
</evidence>
<evidence type="ECO:0000259" key="9">
    <source>
        <dbReference type="Pfam" id="PF09335"/>
    </source>
</evidence>
<reference evidence="11" key="1">
    <citation type="journal article" date="2019" name="Int. J. Syst. Evol. Microbiol.">
        <title>The Global Catalogue of Microorganisms (GCM) 10K type strain sequencing project: providing services to taxonomists for standard genome sequencing and annotation.</title>
        <authorList>
            <consortium name="The Broad Institute Genomics Platform"/>
            <consortium name="The Broad Institute Genome Sequencing Center for Infectious Disease"/>
            <person name="Wu L."/>
            <person name="Ma J."/>
        </authorList>
    </citation>
    <scope>NUCLEOTIDE SEQUENCE [LARGE SCALE GENOMIC DNA]</scope>
    <source>
        <strain evidence="11">JCM 13249</strain>
    </source>
</reference>
<feature type="transmembrane region" description="Helical" evidence="7">
    <location>
        <begin position="331"/>
        <end position="353"/>
    </location>
</feature>
<feature type="domain" description="VTT" evidence="9">
    <location>
        <begin position="36"/>
        <end position="161"/>
    </location>
</feature>
<dbReference type="Pfam" id="PF01569">
    <property type="entry name" value="PAP2"/>
    <property type="match status" value="1"/>
</dbReference>
<evidence type="ECO:0000313" key="11">
    <source>
        <dbReference type="Proteomes" id="UP001500655"/>
    </source>
</evidence>
<evidence type="ECO:0000259" key="8">
    <source>
        <dbReference type="Pfam" id="PF01569"/>
    </source>
</evidence>
<evidence type="ECO:0000256" key="1">
    <source>
        <dbReference type="ARBA" id="ARBA00004651"/>
    </source>
</evidence>
<dbReference type="Proteomes" id="UP001500655">
    <property type="component" value="Unassembled WGS sequence"/>
</dbReference>
<evidence type="ECO:0000256" key="7">
    <source>
        <dbReference type="SAM" id="Phobius"/>
    </source>
</evidence>
<protein>
    <recommendedName>
        <fullName evidence="12">Undecaprenyl-diphosphatase</fullName>
    </recommendedName>
</protein>
<dbReference type="SUPFAM" id="SSF48317">
    <property type="entry name" value="Acid phosphatase/Vanadium-dependent haloperoxidase"/>
    <property type="match status" value="1"/>
</dbReference>
<comment type="subcellular location">
    <subcellularLocation>
        <location evidence="1">Cell membrane</location>
        <topology evidence="1">Multi-pass membrane protein</topology>
    </subcellularLocation>
</comment>
<dbReference type="PANTHER" id="PTHR30353:SF15">
    <property type="entry name" value="INNER MEMBRANE PROTEIN YABI"/>
    <property type="match status" value="1"/>
</dbReference>
<gene>
    <name evidence="10" type="ORF">GCM10009681_23780</name>
</gene>
<feature type="transmembrane region" description="Helical" evidence="7">
    <location>
        <begin position="297"/>
        <end position="319"/>
    </location>
</feature>
<keyword evidence="5 7" id="KW-1133">Transmembrane helix</keyword>
<feature type="domain" description="Phosphatidic acid phosphatase type 2/haloperoxidase" evidence="8">
    <location>
        <begin position="374"/>
        <end position="444"/>
    </location>
</feature>
<feature type="transmembrane region" description="Helical" evidence="7">
    <location>
        <begin position="397"/>
        <end position="418"/>
    </location>
</feature>
<sequence>MDMVMAWLDGLPALAIYAVAAVLVAAETALIIGLVLPGEVTLVAAGFLAYTGVLRPVPTAIVLIAAAVAGDAIGYAEGRRNGPRLRASRLGRWVGDHRWSKADALFARHGGRAILLGRHVAFARTLMPRLAAIAGLPYRRLLPWNLAGIATQVGGALALGYLAGTSYEQLAHVFGRATGAVLLLLLIVGAMVAFGRYLGRHPDPVTAIGDRIGNWGPLRLLDRAYDAGFRWLTAHVGVGGAVAASLLLGVGLVLAVGAGLTWAIDALIATSGLPLIDSTIADWIATLRNPALTDPTVTLLSVLRGSYLVIATGVAGLLISPWPDRWRADVLGVLGTVGAFLPLVILAVAADWVRPGTAGEAGTDALFPNQVTLVTASLGMVAWLITRRRPRWEVRVAAWVTAATIVILVSAGRVYVGWNWPSEILASTLLGALWVVVFASAWRTRDRVTADDSEKTPEPAPVT</sequence>
<dbReference type="InterPro" id="IPR032816">
    <property type="entry name" value="VTT_dom"/>
</dbReference>
<feature type="transmembrane region" description="Helical" evidence="7">
    <location>
        <begin position="173"/>
        <end position="194"/>
    </location>
</feature>
<evidence type="ECO:0000313" key="10">
    <source>
        <dbReference type="EMBL" id="GAA1752030.1"/>
    </source>
</evidence>
<feature type="transmembrane region" description="Helical" evidence="7">
    <location>
        <begin position="365"/>
        <end position="385"/>
    </location>
</feature>
<evidence type="ECO:0008006" key="12">
    <source>
        <dbReference type="Google" id="ProtNLM"/>
    </source>
</evidence>
<keyword evidence="3" id="KW-1003">Cell membrane</keyword>
<feature type="transmembrane region" description="Helical" evidence="7">
    <location>
        <begin position="12"/>
        <end position="36"/>
    </location>
</feature>
<feature type="transmembrane region" description="Helical" evidence="7">
    <location>
        <begin position="56"/>
        <end position="76"/>
    </location>
</feature>
<proteinExistence type="inferred from homology"/>
<keyword evidence="6 7" id="KW-0472">Membrane</keyword>
<feature type="transmembrane region" description="Helical" evidence="7">
    <location>
        <begin position="424"/>
        <end position="442"/>
    </location>
</feature>
<feature type="transmembrane region" description="Helical" evidence="7">
    <location>
        <begin position="238"/>
        <end position="264"/>
    </location>
</feature>
<organism evidence="10 11">
    <name type="scientific">Luedemannella helvata</name>
    <dbReference type="NCBI Taxonomy" id="349315"/>
    <lineage>
        <taxon>Bacteria</taxon>
        <taxon>Bacillati</taxon>
        <taxon>Actinomycetota</taxon>
        <taxon>Actinomycetes</taxon>
        <taxon>Micromonosporales</taxon>
        <taxon>Micromonosporaceae</taxon>
        <taxon>Luedemannella</taxon>
    </lineage>
</organism>
<comment type="caution">
    <text evidence="10">The sequence shown here is derived from an EMBL/GenBank/DDBJ whole genome shotgun (WGS) entry which is preliminary data.</text>
</comment>
<feature type="transmembrane region" description="Helical" evidence="7">
    <location>
        <begin position="146"/>
        <end position="167"/>
    </location>
</feature>
<dbReference type="Pfam" id="PF09335">
    <property type="entry name" value="VTT_dom"/>
    <property type="match status" value="1"/>
</dbReference>
<accession>A0ABP4WDE8</accession>
<name>A0ABP4WDE8_9ACTN</name>
<dbReference type="InterPro" id="IPR032818">
    <property type="entry name" value="DedA-like"/>
</dbReference>
<dbReference type="PANTHER" id="PTHR30353">
    <property type="entry name" value="INNER MEMBRANE PROTEIN DEDA-RELATED"/>
    <property type="match status" value="1"/>
</dbReference>
<comment type="similarity">
    <text evidence="2">Belongs to the DedA family.</text>
</comment>
<keyword evidence="11" id="KW-1185">Reference proteome</keyword>
<dbReference type="InterPro" id="IPR000326">
    <property type="entry name" value="PAP2/HPO"/>
</dbReference>
<dbReference type="EMBL" id="BAAALS010000009">
    <property type="protein sequence ID" value="GAA1752030.1"/>
    <property type="molecule type" value="Genomic_DNA"/>
</dbReference>
<evidence type="ECO:0000256" key="4">
    <source>
        <dbReference type="ARBA" id="ARBA00022692"/>
    </source>
</evidence>
<evidence type="ECO:0000256" key="5">
    <source>
        <dbReference type="ARBA" id="ARBA00022989"/>
    </source>
</evidence>
<dbReference type="InterPro" id="IPR036938">
    <property type="entry name" value="PAP2/HPO_sf"/>
</dbReference>
<dbReference type="Gene3D" id="1.20.144.10">
    <property type="entry name" value="Phosphatidic acid phosphatase type 2/haloperoxidase"/>
    <property type="match status" value="1"/>
</dbReference>
<keyword evidence="4 7" id="KW-0812">Transmembrane</keyword>
<evidence type="ECO:0000256" key="2">
    <source>
        <dbReference type="ARBA" id="ARBA00010792"/>
    </source>
</evidence>